<evidence type="ECO:0000313" key="21">
    <source>
        <dbReference type="Proteomes" id="UP000255367"/>
    </source>
</evidence>
<evidence type="ECO:0000256" key="17">
    <source>
        <dbReference type="ARBA" id="ARBA00023264"/>
    </source>
</evidence>
<comment type="similarity">
    <text evidence="5 18">Belongs to the CDS family.</text>
</comment>
<dbReference type="GO" id="GO:0016024">
    <property type="term" value="P:CDP-diacylglycerol biosynthetic process"/>
    <property type="evidence" value="ECO:0007669"/>
    <property type="project" value="UniProtKB-UniPathway"/>
</dbReference>
<feature type="transmembrane region" description="Helical" evidence="19">
    <location>
        <begin position="185"/>
        <end position="203"/>
    </location>
</feature>
<keyword evidence="21" id="KW-1185">Reference proteome</keyword>
<name>A0A380NHZ4_9FIRM</name>
<protein>
    <recommendedName>
        <fullName evidence="7 18">Phosphatidate cytidylyltransferase</fullName>
        <ecNumber evidence="6 18">2.7.7.41</ecNumber>
    </recommendedName>
</protein>
<keyword evidence="16" id="KW-0594">Phospholipid biosynthesis</keyword>
<evidence type="ECO:0000256" key="7">
    <source>
        <dbReference type="ARBA" id="ARBA00019373"/>
    </source>
</evidence>
<evidence type="ECO:0000256" key="19">
    <source>
        <dbReference type="SAM" id="Phobius"/>
    </source>
</evidence>
<keyword evidence="8" id="KW-1003">Cell membrane</keyword>
<dbReference type="InterPro" id="IPR000374">
    <property type="entry name" value="PC_trans"/>
</dbReference>
<evidence type="ECO:0000256" key="4">
    <source>
        <dbReference type="ARBA" id="ARBA00005189"/>
    </source>
</evidence>
<evidence type="ECO:0000256" key="11">
    <source>
        <dbReference type="ARBA" id="ARBA00022692"/>
    </source>
</evidence>
<keyword evidence="11 18" id="KW-0812">Transmembrane</keyword>
<evidence type="ECO:0000256" key="9">
    <source>
        <dbReference type="ARBA" id="ARBA00022516"/>
    </source>
</evidence>
<keyword evidence="17" id="KW-1208">Phospholipid metabolism</keyword>
<evidence type="ECO:0000256" key="10">
    <source>
        <dbReference type="ARBA" id="ARBA00022679"/>
    </source>
</evidence>
<keyword evidence="12 18" id="KW-0548">Nucleotidyltransferase</keyword>
<evidence type="ECO:0000256" key="3">
    <source>
        <dbReference type="ARBA" id="ARBA00005119"/>
    </source>
</evidence>
<dbReference type="PROSITE" id="PS01315">
    <property type="entry name" value="CDS"/>
    <property type="match status" value="1"/>
</dbReference>
<evidence type="ECO:0000313" key="20">
    <source>
        <dbReference type="EMBL" id="SUP41179.1"/>
    </source>
</evidence>
<dbReference type="Proteomes" id="UP000255367">
    <property type="component" value="Unassembled WGS sequence"/>
</dbReference>
<evidence type="ECO:0000256" key="16">
    <source>
        <dbReference type="ARBA" id="ARBA00023209"/>
    </source>
</evidence>
<evidence type="ECO:0000256" key="2">
    <source>
        <dbReference type="ARBA" id="ARBA00004651"/>
    </source>
</evidence>
<evidence type="ECO:0000256" key="18">
    <source>
        <dbReference type="RuleBase" id="RU003938"/>
    </source>
</evidence>
<dbReference type="EC" id="2.7.7.41" evidence="6 18"/>
<proteinExistence type="inferred from homology"/>
<organism evidence="20 21">
    <name type="scientific">Veillonella criceti</name>
    <dbReference type="NCBI Taxonomy" id="103891"/>
    <lineage>
        <taxon>Bacteria</taxon>
        <taxon>Bacillati</taxon>
        <taxon>Bacillota</taxon>
        <taxon>Negativicutes</taxon>
        <taxon>Veillonellales</taxon>
        <taxon>Veillonellaceae</taxon>
        <taxon>Veillonella</taxon>
    </lineage>
</organism>
<dbReference type="PANTHER" id="PTHR46382:SF1">
    <property type="entry name" value="PHOSPHATIDATE CYTIDYLYLTRANSFERASE"/>
    <property type="match status" value="1"/>
</dbReference>
<feature type="transmembrane region" description="Helical" evidence="19">
    <location>
        <begin position="51"/>
        <end position="70"/>
    </location>
</feature>
<feature type="transmembrane region" description="Helical" evidence="19">
    <location>
        <begin position="76"/>
        <end position="94"/>
    </location>
</feature>
<feature type="transmembrane region" description="Helical" evidence="19">
    <location>
        <begin position="101"/>
        <end position="125"/>
    </location>
</feature>
<keyword evidence="10 18" id="KW-0808">Transferase</keyword>
<dbReference type="UniPathway" id="UPA00557">
    <property type="reaction ID" value="UER00614"/>
</dbReference>
<dbReference type="Pfam" id="PF01148">
    <property type="entry name" value="CTP_transf_1"/>
    <property type="match status" value="1"/>
</dbReference>
<dbReference type="GO" id="GO:0004605">
    <property type="term" value="F:phosphatidate cytidylyltransferase activity"/>
    <property type="evidence" value="ECO:0007669"/>
    <property type="project" value="UniProtKB-EC"/>
</dbReference>
<dbReference type="GO" id="GO:0005886">
    <property type="term" value="C:plasma membrane"/>
    <property type="evidence" value="ECO:0007669"/>
    <property type="project" value="UniProtKB-SubCell"/>
</dbReference>
<comment type="catalytic activity">
    <reaction evidence="1 18">
        <text>a 1,2-diacyl-sn-glycero-3-phosphate + CTP + H(+) = a CDP-1,2-diacyl-sn-glycerol + diphosphate</text>
        <dbReference type="Rhea" id="RHEA:16229"/>
        <dbReference type="ChEBI" id="CHEBI:15378"/>
        <dbReference type="ChEBI" id="CHEBI:33019"/>
        <dbReference type="ChEBI" id="CHEBI:37563"/>
        <dbReference type="ChEBI" id="CHEBI:58332"/>
        <dbReference type="ChEBI" id="CHEBI:58608"/>
        <dbReference type="EC" id="2.7.7.41"/>
    </reaction>
</comment>
<sequence length="270" mass="29431">MLKTRVITALIGFIIAVLAITVGGHLFNVIILGLALLGWREYAQMLRKIDIIVPDRWGYIYTSLLMIMLAFGFYKWAIMTAAAAAMTMGLLYIFGSARLNLSVVSCATLGFFYINGGFAALLMLRETSVYELFSVPVVSAHMGELVIWLLLFTTWASDTFAYFAGRQWGKRKIVPNISPNKTLEGFVGGFIGCLFTGIIYAVIVGLPLMMGLGAGVLTGIVAPLGDLFESKLKRYCGVKDSGVLLPGHGGVLDRFDSLLFSAPMVLVYLL</sequence>
<evidence type="ECO:0000256" key="1">
    <source>
        <dbReference type="ARBA" id="ARBA00001698"/>
    </source>
</evidence>
<feature type="transmembrane region" description="Helical" evidence="19">
    <location>
        <begin position="6"/>
        <end position="39"/>
    </location>
</feature>
<evidence type="ECO:0000256" key="6">
    <source>
        <dbReference type="ARBA" id="ARBA00012487"/>
    </source>
</evidence>
<keyword evidence="13 19" id="KW-1133">Transmembrane helix</keyword>
<dbReference type="AlphaFoldDB" id="A0A380NHZ4"/>
<dbReference type="RefSeq" id="WP_115309748.1">
    <property type="nucleotide sequence ID" value="NZ_UHIO01000001.1"/>
</dbReference>
<keyword evidence="14" id="KW-0443">Lipid metabolism</keyword>
<comment type="pathway">
    <text evidence="3 18">Phospholipid metabolism; CDP-diacylglycerol biosynthesis; CDP-diacylglycerol from sn-glycerol 3-phosphate: step 3/3.</text>
</comment>
<evidence type="ECO:0000256" key="14">
    <source>
        <dbReference type="ARBA" id="ARBA00023098"/>
    </source>
</evidence>
<reference evidence="20 21" key="1">
    <citation type="submission" date="2018-06" db="EMBL/GenBank/DDBJ databases">
        <authorList>
            <consortium name="Pathogen Informatics"/>
            <person name="Doyle S."/>
        </authorList>
    </citation>
    <scope>NUCLEOTIDE SEQUENCE [LARGE SCALE GENOMIC DNA]</scope>
    <source>
        <strain evidence="20 21">NCTC12020</strain>
    </source>
</reference>
<evidence type="ECO:0000256" key="12">
    <source>
        <dbReference type="ARBA" id="ARBA00022695"/>
    </source>
</evidence>
<dbReference type="OrthoDB" id="9799199at2"/>
<evidence type="ECO:0000256" key="8">
    <source>
        <dbReference type="ARBA" id="ARBA00022475"/>
    </source>
</evidence>
<evidence type="ECO:0000256" key="5">
    <source>
        <dbReference type="ARBA" id="ARBA00010185"/>
    </source>
</evidence>
<dbReference type="EMBL" id="UHIO01000001">
    <property type="protein sequence ID" value="SUP41179.1"/>
    <property type="molecule type" value="Genomic_DNA"/>
</dbReference>
<comment type="subcellular location">
    <subcellularLocation>
        <location evidence="2">Cell membrane</location>
        <topology evidence="2">Multi-pass membrane protein</topology>
    </subcellularLocation>
</comment>
<keyword evidence="9" id="KW-0444">Lipid biosynthesis</keyword>
<evidence type="ECO:0000256" key="15">
    <source>
        <dbReference type="ARBA" id="ARBA00023136"/>
    </source>
</evidence>
<gene>
    <name evidence="20" type="primary">cdsA</name>
    <name evidence="20" type="ORF">NCTC12020_00504</name>
</gene>
<dbReference type="PANTHER" id="PTHR46382">
    <property type="entry name" value="PHOSPHATIDATE CYTIDYLYLTRANSFERASE"/>
    <property type="match status" value="1"/>
</dbReference>
<evidence type="ECO:0000256" key="13">
    <source>
        <dbReference type="ARBA" id="ARBA00022989"/>
    </source>
</evidence>
<feature type="transmembrane region" description="Helical" evidence="19">
    <location>
        <begin position="145"/>
        <end position="164"/>
    </location>
</feature>
<comment type="pathway">
    <text evidence="4">Lipid metabolism.</text>
</comment>
<keyword evidence="15 19" id="KW-0472">Membrane</keyword>
<accession>A0A380NHZ4</accession>